<dbReference type="EMBL" id="UYSU01035308">
    <property type="protein sequence ID" value="VDL95935.1"/>
    <property type="molecule type" value="Genomic_DNA"/>
</dbReference>
<sequence length="138" mass="15415">MLRGEECWAPWSRRLQWQWLATPANLRRAPPSDAGEGELDAVPVEALAPAGLCPLPEARLERRADDDSGCRRMDRPSPRYVRDDDLSTATQETPSNEQAQRLASLPATADNAPVEDRWCQVHKAYVDSPNNANKAAFY</sequence>
<dbReference type="OrthoDB" id="10500708at2759"/>
<dbReference type="Proteomes" id="UP000275846">
    <property type="component" value="Unassembled WGS sequence"/>
</dbReference>
<reference evidence="2 3" key="2">
    <citation type="submission" date="2018-11" db="EMBL/GenBank/DDBJ databases">
        <authorList>
            <consortium name="Pathogen Informatics"/>
        </authorList>
    </citation>
    <scope>NUCLEOTIDE SEQUENCE [LARGE SCALE GENOMIC DNA]</scope>
    <source>
        <strain evidence="2 3">NST_G2</strain>
    </source>
</reference>
<reference evidence="4" key="1">
    <citation type="submission" date="2016-06" db="UniProtKB">
        <authorList>
            <consortium name="WormBaseParasite"/>
        </authorList>
    </citation>
    <scope>IDENTIFICATION</scope>
</reference>
<feature type="compositionally biased region" description="Polar residues" evidence="1">
    <location>
        <begin position="87"/>
        <end position="101"/>
    </location>
</feature>
<evidence type="ECO:0000313" key="2">
    <source>
        <dbReference type="EMBL" id="VDL95935.1"/>
    </source>
</evidence>
<protein>
    <submittedName>
        <fullName evidence="2 4">Uncharacterized protein</fullName>
    </submittedName>
</protein>
<evidence type="ECO:0000256" key="1">
    <source>
        <dbReference type="SAM" id="MobiDB-lite"/>
    </source>
</evidence>
<dbReference type="WBParaSite" id="SSLN_0000991201-mRNA-1">
    <property type="protein sequence ID" value="SSLN_0000991201-mRNA-1"/>
    <property type="gene ID" value="SSLN_0000991201"/>
</dbReference>
<name>A0A183SZA2_SCHSO</name>
<gene>
    <name evidence="2" type="ORF">SSLN_LOCUS9550</name>
</gene>
<feature type="compositionally biased region" description="Basic and acidic residues" evidence="1">
    <location>
        <begin position="58"/>
        <end position="85"/>
    </location>
</feature>
<accession>A0A183SZA2</accession>
<keyword evidence="3" id="KW-1185">Reference proteome</keyword>
<feature type="region of interest" description="Disordered" evidence="1">
    <location>
        <begin position="58"/>
        <end position="102"/>
    </location>
</feature>
<dbReference type="AlphaFoldDB" id="A0A183SZA2"/>
<evidence type="ECO:0000313" key="3">
    <source>
        <dbReference type="Proteomes" id="UP000275846"/>
    </source>
</evidence>
<proteinExistence type="predicted"/>
<organism evidence="4">
    <name type="scientific">Schistocephalus solidus</name>
    <name type="common">Tapeworm</name>
    <dbReference type="NCBI Taxonomy" id="70667"/>
    <lineage>
        <taxon>Eukaryota</taxon>
        <taxon>Metazoa</taxon>
        <taxon>Spiralia</taxon>
        <taxon>Lophotrochozoa</taxon>
        <taxon>Platyhelminthes</taxon>
        <taxon>Cestoda</taxon>
        <taxon>Eucestoda</taxon>
        <taxon>Diphyllobothriidea</taxon>
        <taxon>Diphyllobothriidae</taxon>
        <taxon>Schistocephalus</taxon>
    </lineage>
</organism>
<evidence type="ECO:0000313" key="4">
    <source>
        <dbReference type="WBParaSite" id="SSLN_0000991201-mRNA-1"/>
    </source>
</evidence>